<dbReference type="EMBL" id="ARYJ01000005">
    <property type="protein sequence ID" value="KCZ88454.1"/>
    <property type="molecule type" value="Genomic_DNA"/>
</dbReference>
<feature type="chain" id="PRO_5001572206" evidence="6">
    <location>
        <begin position="24"/>
        <end position="299"/>
    </location>
</feature>
<dbReference type="Proteomes" id="UP000024816">
    <property type="component" value="Unassembled WGS sequence"/>
</dbReference>
<dbReference type="PANTHER" id="PTHR42978">
    <property type="entry name" value="QUORUM-QUENCHING LACTONASE YTNP-RELATED-RELATED"/>
    <property type="match status" value="1"/>
</dbReference>
<evidence type="ECO:0000259" key="7">
    <source>
        <dbReference type="SMART" id="SM00849"/>
    </source>
</evidence>
<dbReference type="GO" id="GO:0046872">
    <property type="term" value="F:metal ion binding"/>
    <property type="evidence" value="ECO:0007669"/>
    <property type="project" value="UniProtKB-KW"/>
</dbReference>
<keyword evidence="4" id="KW-0378">Hydrolase</keyword>
<keyword evidence="6" id="KW-0732">Signal</keyword>
<reference evidence="8 9" key="1">
    <citation type="journal article" date="2014" name="Antonie Van Leeuwenhoek">
        <title>Hyphomonas beringensis sp. nov. and Hyphomonas chukchiensis sp. nov., isolated from surface seawater of the Bering Sea and Chukchi Sea.</title>
        <authorList>
            <person name="Li C."/>
            <person name="Lai Q."/>
            <person name="Li G."/>
            <person name="Dong C."/>
            <person name="Wang J."/>
            <person name="Liao Y."/>
            <person name="Shao Z."/>
        </authorList>
    </citation>
    <scope>NUCLEOTIDE SEQUENCE [LARGE SCALE GENOMIC DNA]</scope>
    <source>
        <strain evidence="8 9">VP2</strain>
    </source>
</reference>
<evidence type="ECO:0000313" key="8">
    <source>
        <dbReference type="EMBL" id="KCZ88454.1"/>
    </source>
</evidence>
<dbReference type="InterPro" id="IPR036866">
    <property type="entry name" value="RibonucZ/Hydroxyglut_hydro"/>
</dbReference>
<dbReference type="PATRIC" id="fig|1280952.3.peg.1754"/>
<name>A0A059FCW2_9PROT</name>
<accession>A0A059FCW2</accession>
<protein>
    <submittedName>
        <fullName evidence="8">Metallo-beta-lactamase family lipoprotein</fullName>
    </submittedName>
</protein>
<dbReference type="InterPro" id="IPR051013">
    <property type="entry name" value="MBL_superfamily_lactonases"/>
</dbReference>
<gene>
    <name evidence="8" type="ORF">HJA_08804</name>
</gene>
<keyword evidence="8" id="KW-0449">Lipoprotein</keyword>
<comment type="caution">
    <text evidence="8">The sequence shown here is derived from an EMBL/GenBank/DDBJ whole genome shotgun (WGS) entry which is preliminary data.</text>
</comment>
<dbReference type="SUPFAM" id="SSF56281">
    <property type="entry name" value="Metallo-hydrolase/oxidoreductase"/>
    <property type="match status" value="1"/>
</dbReference>
<dbReference type="STRING" id="1280952.HJA_08804"/>
<comment type="similarity">
    <text evidence="2">Belongs to the metallo-beta-lactamase superfamily.</text>
</comment>
<feature type="signal peptide" evidence="6">
    <location>
        <begin position="1"/>
        <end position="23"/>
    </location>
</feature>
<keyword evidence="3" id="KW-0479">Metal-binding</keyword>
<dbReference type="InterPro" id="IPR001279">
    <property type="entry name" value="Metallo-B-lactamas"/>
</dbReference>
<evidence type="ECO:0000256" key="6">
    <source>
        <dbReference type="SAM" id="SignalP"/>
    </source>
</evidence>
<evidence type="ECO:0000256" key="4">
    <source>
        <dbReference type="ARBA" id="ARBA00022801"/>
    </source>
</evidence>
<dbReference type="Pfam" id="PF00753">
    <property type="entry name" value="Lactamase_B"/>
    <property type="match status" value="1"/>
</dbReference>
<feature type="domain" description="Metallo-beta-lactamase" evidence="7">
    <location>
        <begin position="79"/>
        <end position="286"/>
    </location>
</feature>
<keyword evidence="9" id="KW-1185">Reference proteome</keyword>
<dbReference type="GO" id="GO:0016787">
    <property type="term" value="F:hydrolase activity"/>
    <property type="evidence" value="ECO:0007669"/>
    <property type="project" value="UniProtKB-KW"/>
</dbReference>
<evidence type="ECO:0000256" key="3">
    <source>
        <dbReference type="ARBA" id="ARBA00022723"/>
    </source>
</evidence>
<dbReference type="AlphaFoldDB" id="A0A059FCW2"/>
<dbReference type="Gene3D" id="3.60.15.10">
    <property type="entry name" value="Ribonuclease Z/Hydroxyacylglutathione hydrolase-like"/>
    <property type="match status" value="1"/>
</dbReference>
<dbReference type="SMART" id="SM00849">
    <property type="entry name" value="Lactamase_B"/>
    <property type="match status" value="1"/>
</dbReference>
<evidence type="ECO:0000256" key="2">
    <source>
        <dbReference type="ARBA" id="ARBA00007749"/>
    </source>
</evidence>
<comment type="cofactor">
    <cofactor evidence="1">
        <name>Zn(2+)</name>
        <dbReference type="ChEBI" id="CHEBI:29105"/>
    </cofactor>
</comment>
<dbReference type="eggNOG" id="COG0491">
    <property type="taxonomic scope" value="Bacteria"/>
</dbReference>
<evidence type="ECO:0000313" key="9">
    <source>
        <dbReference type="Proteomes" id="UP000024816"/>
    </source>
</evidence>
<sequence>MRLFHALLATTAFLLAPACAPKAAPADTPADTPAAEEVTEAEAPAPLTVNVLDCGTINVLDLDAFSSAGDYAGQTDTFTDTCYVINHPAGRLLWDLGLPGMLAGAGEQNVGGIFNVSLDKTITEQLADLGLTPDDIDYVSLSHDHFDHIGQVDQVQGATWIVQEDEYNDMFPPEGTEREVDPQLAAMWAAFRPLEVKTISGDYDVFGDGRVKILEMPGHTPGHSVLLLDMPESGPVLLAGDLWHRKESRELRRVPRFNWSEPETLASMDKFETLAEELGAKVILQHEPDDVEPLGGVIR</sequence>
<organism evidence="8 9">
    <name type="scientific">Hyphomonas jannaschiana VP2</name>
    <dbReference type="NCBI Taxonomy" id="1280952"/>
    <lineage>
        <taxon>Bacteria</taxon>
        <taxon>Pseudomonadati</taxon>
        <taxon>Pseudomonadota</taxon>
        <taxon>Alphaproteobacteria</taxon>
        <taxon>Hyphomonadales</taxon>
        <taxon>Hyphomonadaceae</taxon>
        <taxon>Hyphomonas</taxon>
    </lineage>
</organism>
<evidence type="ECO:0000256" key="1">
    <source>
        <dbReference type="ARBA" id="ARBA00001947"/>
    </source>
</evidence>
<keyword evidence="5" id="KW-0862">Zinc</keyword>
<dbReference type="CDD" id="cd07729">
    <property type="entry name" value="AHL_lactonase_MBL-fold"/>
    <property type="match status" value="1"/>
</dbReference>
<dbReference type="PANTHER" id="PTHR42978:SF2">
    <property type="entry name" value="102 KBASES UNSTABLE REGION: FROM 1 TO 119443"/>
    <property type="match status" value="1"/>
</dbReference>
<dbReference type="OrthoDB" id="9773738at2"/>
<dbReference type="RefSeq" id="WP_035581148.1">
    <property type="nucleotide sequence ID" value="NZ_ARYJ01000005.1"/>
</dbReference>
<evidence type="ECO:0000256" key="5">
    <source>
        <dbReference type="ARBA" id="ARBA00022833"/>
    </source>
</evidence>
<proteinExistence type="inferred from homology"/>